<comment type="caution">
    <text evidence="4">The sequence shown here is derived from an EMBL/GenBank/DDBJ whole genome shotgun (WGS) entry which is preliminary data.</text>
</comment>
<dbReference type="Pfam" id="PF13358">
    <property type="entry name" value="DDE_3"/>
    <property type="match status" value="1"/>
</dbReference>
<dbReference type="Pfam" id="PF01498">
    <property type="entry name" value="HTH_Tnp_Tc3_2"/>
    <property type="match status" value="1"/>
</dbReference>
<evidence type="ECO:0000259" key="2">
    <source>
        <dbReference type="Pfam" id="PF01498"/>
    </source>
</evidence>
<name>A0A8X7BDX4_TRICX</name>
<dbReference type="InterPro" id="IPR002492">
    <property type="entry name" value="Transposase_Tc1-like"/>
</dbReference>
<dbReference type="InterPro" id="IPR036397">
    <property type="entry name" value="RNaseH_sf"/>
</dbReference>
<evidence type="ECO:0000256" key="1">
    <source>
        <dbReference type="ARBA" id="ARBA00004123"/>
    </source>
</evidence>
<evidence type="ECO:0000259" key="3">
    <source>
        <dbReference type="Pfam" id="PF13358"/>
    </source>
</evidence>
<gene>
    <name evidence="4" type="primary">tc1a</name>
    <name evidence="4" type="ORF">TNCV_930531</name>
</gene>
<dbReference type="Gene3D" id="3.30.420.10">
    <property type="entry name" value="Ribonuclease H-like superfamily/Ribonuclease H"/>
    <property type="match status" value="1"/>
</dbReference>
<sequence length="319" mass="36562">MSSRHHIDDFMRGRIIGKIEEGRKITDVAREFDIAHSVVSRLWKSFKTTGMCSRRHGGGRVRSTTPAEDRNIVLSAKRNRRTTAQQVANQFLAASGKQISQKTVARRLRGGGLYARRPVVCVPLTRQHRTARLQWCREHHNWTEQDWACVLFSDEKNILEKDRYPTCSTIVWAGIMINGRTRLHVVANGTMTGQRYIDEDLFPHVRLFRVAVGDKLVFMDDIATCHQTLAVQDCLDSEGIQRLVWSARSPDLNPIENVWDALGRQVAGRNYPPTNKNTLIRALTEEWDKFPQQLLDNVVQSMLRRVECCIILHGGHIPY</sequence>
<feature type="domain" description="Tc1-like transposase DDE" evidence="3">
    <location>
        <begin position="171"/>
        <end position="272"/>
    </location>
</feature>
<keyword evidence="5" id="KW-1185">Reference proteome</keyword>
<dbReference type="GO" id="GO:0005634">
    <property type="term" value="C:nucleus"/>
    <property type="evidence" value="ECO:0007669"/>
    <property type="project" value="UniProtKB-SubCell"/>
</dbReference>
<protein>
    <submittedName>
        <fullName evidence="4">Transposable element Tc1 transposase</fullName>
    </submittedName>
</protein>
<reference evidence="4" key="1">
    <citation type="submission" date="2020-08" db="EMBL/GenBank/DDBJ databases">
        <title>Multicomponent nature underlies the extraordinary mechanical properties of spider dragline silk.</title>
        <authorList>
            <person name="Kono N."/>
            <person name="Nakamura H."/>
            <person name="Mori M."/>
            <person name="Yoshida Y."/>
            <person name="Ohtoshi R."/>
            <person name="Malay A.D."/>
            <person name="Moran D.A.P."/>
            <person name="Tomita M."/>
            <person name="Numata K."/>
            <person name="Arakawa K."/>
        </authorList>
    </citation>
    <scope>NUCLEOTIDE SEQUENCE</scope>
</reference>
<accession>A0A8X7BDX4</accession>
<evidence type="ECO:0000313" key="4">
    <source>
        <dbReference type="EMBL" id="GFY26912.1"/>
    </source>
</evidence>
<comment type="subcellular location">
    <subcellularLocation>
        <location evidence="1">Nucleus</location>
    </subcellularLocation>
</comment>
<evidence type="ECO:0000313" key="5">
    <source>
        <dbReference type="Proteomes" id="UP000887159"/>
    </source>
</evidence>
<dbReference type="InterPro" id="IPR036388">
    <property type="entry name" value="WH-like_DNA-bd_sf"/>
</dbReference>
<dbReference type="PANTHER" id="PTHR46068">
    <property type="entry name" value="PROTEIN CBG27172"/>
    <property type="match status" value="1"/>
</dbReference>
<dbReference type="SUPFAM" id="SSF46689">
    <property type="entry name" value="Homeodomain-like"/>
    <property type="match status" value="1"/>
</dbReference>
<proteinExistence type="predicted"/>
<dbReference type="EMBL" id="BMAU01021378">
    <property type="protein sequence ID" value="GFY26912.1"/>
    <property type="molecule type" value="Genomic_DNA"/>
</dbReference>
<dbReference type="Proteomes" id="UP000887159">
    <property type="component" value="Unassembled WGS sequence"/>
</dbReference>
<dbReference type="AlphaFoldDB" id="A0A8X7BDX4"/>
<dbReference type="GO" id="GO:0015074">
    <property type="term" value="P:DNA integration"/>
    <property type="evidence" value="ECO:0007669"/>
    <property type="project" value="InterPro"/>
</dbReference>
<feature type="domain" description="Transposase Tc1-like" evidence="2">
    <location>
        <begin position="69"/>
        <end position="141"/>
    </location>
</feature>
<dbReference type="GO" id="GO:0003677">
    <property type="term" value="F:DNA binding"/>
    <property type="evidence" value="ECO:0007669"/>
    <property type="project" value="InterPro"/>
</dbReference>
<dbReference type="PANTHER" id="PTHR46068:SF1">
    <property type="entry name" value="TRANSPOSASE IS30-LIKE HTH DOMAIN-CONTAINING PROTEIN"/>
    <property type="match status" value="1"/>
</dbReference>
<dbReference type="InterPro" id="IPR038717">
    <property type="entry name" value="Tc1-like_DDE_dom"/>
</dbReference>
<dbReference type="GO" id="GO:0006313">
    <property type="term" value="P:DNA transposition"/>
    <property type="evidence" value="ECO:0007669"/>
    <property type="project" value="InterPro"/>
</dbReference>
<dbReference type="Gene3D" id="1.10.10.10">
    <property type="entry name" value="Winged helix-like DNA-binding domain superfamily/Winged helix DNA-binding domain"/>
    <property type="match status" value="1"/>
</dbReference>
<dbReference type="InterPro" id="IPR009057">
    <property type="entry name" value="Homeodomain-like_sf"/>
</dbReference>
<organism evidence="4 5">
    <name type="scientific">Trichonephila clavipes</name>
    <name type="common">Golden silk orbweaver</name>
    <name type="synonym">Nephila clavipes</name>
    <dbReference type="NCBI Taxonomy" id="2585209"/>
    <lineage>
        <taxon>Eukaryota</taxon>
        <taxon>Metazoa</taxon>
        <taxon>Ecdysozoa</taxon>
        <taxon>Arthropoda</taxon>
        <taxon>Chelicerata</taxon>
        <taxon>Arachnida</taxon>
        <taxon>Araneae</taxon>
        <taxon>Araneomorphae</taxon>
        <taxon>Entelegynae</taxon>
        <taxon>Araneoidea</taxon>
        <taxon>Nephilidae</taxon>
        <taxon>Trichonephila</taxon>
    </lineage>
</organism>